<proteinExistence type="predicted"/>
<feature type="transmembrane region" description="Helical" evidence="1">
    <location>
        <begin position="21"/>
        <end position="46"/>
    </location>
</feature>
<comment type="caution">
    <text evidence="2">The sequence shown here is derived from an EMBL/GenBank/DDBJ whole genome shotgun (WGS) entry which is preliminary data.</text>
</comment>
<feature type="transmembrane region" description="Helical" evidence="1">
    <location>
        <begin position="98"/>
        <end position="126"/>
    </location>
</feature>
<feature type="transmembrane region" description="Helical" evidence="1">
    <location>
        <begin position="52"/>
        <end position="69"/>
    </location>
</feature>
<keyword evidence="1" id="KW-1133">Transmembrane helix</keyword>
<accession>A0A4V2MXU3</accession>
<feature type="transmembrane region" description="Helical" evidence="1">
    <location>
        <begin position="138"/>
        <end position="167"/>
    </location>
</feature>
<evidence type="ECO:0000256" key="1">
    <source>
        <dbReference type="SAM" id="Phobius"/>
    </source>
</evidence>
<evidence type="ECO:0000313" key="3">
    <source>
        <dbReference type="Proteomes" id="UP000292702"/>
    </source>
</evidence>
<feature type="transmembrane region" description="Helical" evidence="1">
    <location>
        <begin position="187"/>
        <end position="207"/>
    </location>
</feature>
<name>A0A4V2MXU3_9APHY</name>
<protein>
    <submittedName>
        <fullName evidence="2">Uncharacterized protein</fullName>
    </submittedName>
</protein>
<organism evidence="2 3">
    <name type="scientific">Steccherinum ochraceum</name>
    <dbReference type="NCBI Taxonomy" id="92696"/>
    <lineage>
        <taxon>Eukaryota</taxon>
        <taxon>Fungi</taxon>
        <taxon>Dikarya</taxon>
        <taxon>Basidiomycota</taxon>
        <taxon>Agaricomycotina</taxon>
        <taxon>Agaricomycetes</taxon>
        <taxon>Polyporales</taxon>
        <taxon>Steccherinaceae</taxon>
        <taxon>Steccherinum</taxon>
    </lineage>
</organism>
<keyword evidence="1" id="KW-0472">Membrane</keyword>
<dbReference type="Proteomes" id="UP000292702">
    <property type="component" value="Unassembled WGS sequence"/>
</dbReference>
<evidence type="ECO:0000313" key="2">
    <source>
        <dbReference type="EMBL" id="TCD71467.1"/>
    </source>
</evidence>
<dbReference type="AlphaFoldDB" id="A0A4V2MXU3"/>
<gene>
    <name evidence="2" type="ORF">EIP91_010173</name>
</gene>
<keyword evidence="1" id="KW-0812">Transmembrane</keyword>
<reference evidence="2 3" key="1">
    <citation type="submission" date="2018-11" db="EMBL/GenBank/DDBJ databases">
        <title>Genome assembly of Steccherinum ochraceum LE-BIN_3174, the white-rot fungus of the Steccherinaceae family (The Residual Polyporoid clade, Polyporales, Basidiomycota).</title>
        <authorList>
            <person name="Fedorova T.V."/>
            <person name="Glazunova O.A."/>
            <person name="Landesman E.O."/>
            <person name="Moiseenko K.V."/>
            <person name="Psurtseva N.V."/>
            <person name="Savinova O.S."/>
            <person name="Shakhova N.V."/>
            <person name="Tyazhelova T.V."/>
            <person name="Vasina D.V."/>
        </authorList>
    </citation>
    <scope>NUCLEOTIDE SEQUENCE [LARGE SCALE GENOMIC DNA]</scope>
    <source>
        <strain evidence="2 3">LE-BIN_3174</strain>
    </source>
</reference>
<sequence length="233" mass="26040">MEANRRNSDLYHDDDSEFRYTGYNLLLIALGTIYTIYKFVLLVFGWQVIPSLWELNGTAVLGVCLYWLGRKRYADPPIYPAFFHEDHIVLAAPYLRTIVVFALGLAIPFWMAGTLLLTALVGSYSFYIPSKLLPNANFMVILVPATFLLFLGLLVGQVVSNVCVVIFRGPAKSFWTFATDRRNATQLQNVVDSIAALSGIGLMVTWLTRSLIPLWMDALGEAGSVLRDPTPQP</sequence>
<dbReference type="EMBL" id="RWJN01000006">
    <property type="protein sequence ID" value="TCD71467.1"/>
    <property type="molecule type" value="Genomic_DNA"/>
</dbReference>
<keyword evidence="3" id="KW-1185">Reference proteome</keyword>